<accession>A0ABU7B3Q2</accession>
<proteinExistence type="predicted"/>
<reference evidence="1 2" key="1">
    <citation type="submission" date="2021-07" db="EMBL/GenBank/DDBJ databases">
        <authorList>
            <person name="Palmer J.M."/>
        </authorList>
    </citation>
    <scope>NUCLEOTIDE SEQUENCE [LARGE SCALE GENOMIC DNA]</scope>
    <source>
        <strain evidence="1 2">AT_MEX2019</strain>
        <tissue evidence="1">Muscle</tissue>
    </source>
</reference>
<dbReference type="Proteomes" id="UP001345963">
    <property type="component" value="Unassembled WGS sequence"/>
</dbReference>
<protein>
    <submittedName>
        <fullName evidence="1">Uncharacterized protein</fullName>
    </submittedName>
</protein>
<comment type="caution">
    <text evidence="1">The sequence shown here is derived from an EMBL/GenBank/DDBJ whole genome shotgun (WGS) entry which is preliminary data.</text>
</comment>
<dbReference type="EMBL" id="JAHUTI010039725">
    <property type="protein sequence ID" value="MED6244621.1"/>
    <property type="molecule type" value="Genomic_DNA"/>
</dbReference>
<name>A0ABU7B3Q2_9TELE</name>
<evidence type="ECO:0000313" key="2">
    <source>
        <dbReference type="Proteomes" id="UP001345963"/>
    </source>
</evidence>
<organism evidence="1 2">
    <name type="scientific">Ataeniobius toweri</name>
    <dbReference type="NCBI Taxonomy" id="208326"/>
    <lineage>
        <taxon>Eukaryota</taxon>
        <taxon>Metazoa</taxon>
        <taxon>Chordata</taxon>
        <taxon>Craniata</taxon>
        <taxon>Vertebrata</taxon>
        <taxon>Euteleostomi</taxon>
        <taxon>Actinopterygii</taxon>
        <taxon>Neopterygii</taxon>
        <taxon>Teleostei</taxon>
        <taxon>Neoteleostei</taxon>
        <taxon>Acanthomorphata</taxon>
        <taxon>Ovalentaria</taxon>
        <taxon>Atherinomorphae</taxon>
        <taxon>Cyprinodontiformes</taxon>
        <taxon>Goodeidae</taxon>
        <taxon>Ataeniobius</taxon>
    </lineage>
</organism>
<keyword evidence="2" id="KW-1185">Reference proteome</keyword>
<sequence length="93" mass="10872">MRALIPPRFLENWRSYPTKQRRTWTTYQLAIRLSPAEPNLSALRRSSSLQPPKPWWPRAQLSAGLSSPLSPWWITTQLVSRPEQRLSFQTPVC</sequence>
<gene>
    <name evidence="1" type="ORF">ATANTOWER_018604</name>
</gene>
<evidence type="ECO:0000313" key="1">
    <source>
        <dbReference type="EMBL" id="MED6244621.1"/>
    </source>
</evidence>